<sequence>MKPAEAFFYGGSEKKFEKKVRKDLEGICKSIYLCIRFRLVSGAGKREAKEFLKILKGLKQTASASPRINSTDI</sequence>
<evidence type="ECO:0000313" key="1">
    <source>
        <dbReference type="EMBL" id="RGY03645.1"/>
    </source>
</evidence>
<dbReference type="EMBL" id="QSCO01000034">
    <property type="protein sequence ID" value="RGY03645.1"/>
    <property type="molecule type" value="Genomic_DNA"/>
</dbReference>
<accession>A0A413I782</accession>
<reference evidence="1 2" key="1">
    <citation type="submission" date="2018-08" db="EMBL/GenBank/DDBJ databases">
        <title>A genome reference for cultivated species of the human gut microbiota.</title>
        <authorList>
            <person name="Zou Y."/>
            <person name="Xue W."/>
            <person name="Luo G."/>
        </authorList>
    </citation>
    <scope>NUCLEOTIDE SEQUENCE [LARGE SCALE GENOMIC DNA]</scope>
    <source>
        <strain evidence="1 2">OF03-11</strain>
    </source>
</reference>
<evidence type="ECO:0000313" key="2">
    <source>
        <dbReference type="Proteomes" id="UP000284434"/>
    </source>
</evidence>
<organism evidence="1 2">
    <name type="scientific">Odoribacter splanchnicus</name>
    <dbReference type="NCBI Taxonomy" id="28118"/>
    <lineage>
        <taxon>Bacteria</taxon>
        <taxon>Pseudomonadati</taxon>
        <taxon>Bacteroidota</taxon>
        <taxon>Bacteroidia</taxon>
        <taxon>Bacteroidales</taxon>
        <taxon>Odoribacteraceae</taxon>
        <taxon>Odoribacter</taxon>
    </lineage>
</organism>
<gene>
    <name evidence="1" type="ORF">DXA53_17935</name>
</gene>
<dbReference type="Proteomes" id="UP000284434">
    <property type="component" value="Unassembled WGS sequence"/>
</dbReference>
<feature type="non-terminal residue" evidence="1">
    <location>
        <position position="73"/>
    </location>
</feature>
<protein>
    <submittedName>
        <fullName evidence="1">Uncharacterized protein</fullName>
    </submittedName>
</protein>
<proteinExistence type="predicted"/>
<comment type="caution">
    <text evidence="1">The sequence shown here is derived from an EMBL/GenBank/DDBJ whole genome shotgun (WGS) entry which is preliminary data.</text>
</comment>
<name>A0A413I782_9BACT</name>
<dbReference type="AlphaFoldDB" id="A0A413I782"/>